<dbReference type="KEGG" id="sco:SCP1.306"/>
<dbReference type="InterPro" id="IPR024078">
    <property type="entry name" value="LmbE-like_dom_sf"/>
</dbReference>
<reference evidence="3" key="1">
    <citation type="journal article" date="1998" name="J. Bacteriol.">
        <title>Cloning and physical mapping of the EcoRI fragments of the giant linear plasmid SCP1.</title>
        <authorList>
            <person name="Redenbach M."/>
            <person name="Ikeda K."/>
            <person name="Yamasaki M."/>
            <person name="Kinashi H."/>
        </authorList>
    </citation>
    <scope>NUCLEOTIDE SEQUENCE</scope>
    <source>
        <strain evidence="3">A3</strain>
        <plasmid evidence="4">SCP1</plasmid>
    </source>
</reference>
<dbReference type="Proteomes" id="UP000001973">
    <property type="component" value="Plasmid SCP1"/>
</dbReference>
<dbReference type="EMBL" id="AL589148">
    <property type="protein sequence ID" value="CAC36831.1"/>
    <property type="molecule type" value="Genomic_DNA"/>
</dbReference>
<dbReference type="STRING" id="100226.gene:17765554"/>
<sequence length="218" mass="24686">MTSVLVVVAHPDDAEIAMGMRIHWYALNGATVRVHCLTTGTPAPDGTEVRRQECLSAGELLGVDQYTFSSIPDTRFVENRGRINADLFDVFREARPDIIYTHYPDDQHLDHSVTAREVTTVARREAPNLRHFRSPYSVGFEPNEFFFGTAELLEAKVRALKCFASQTQLDMDVFRQLTEVAYRQHLHHNVVASLPTEATCAEMFNIARQVHVATTRQL</sequence>
<dbReference type="SUPFAM" id="SSF102588">
    <property type="entry name" value="LmbE-like"/>
    <property type="match status" value="1"/>
</dbReference>
<dbReference type="EMBL" id="AL589148">
    <property type="protein sequence ID" value="CAC36570.1"/>
    <property type="molecule type" value="Genomic_DNA"/>
</dbReference>
<dbReference type="KEGG" id="sco:SCP1.48c"/>
<proteinExistence type="predicted"/>
<evidence type="ECO:0008006" key="5">
    <source>
        <dbReference type="Google" id="ProtNLM"/>
    </source>
</evidence>
<reference evidence="3" key="6">
    <citation type="submission" date="2015-02" db="EMBL/GenBank/DDBJ databases">
        <title>.</title>
        <authorList>
            <person name="Brown S.P."/>
            <person name="Murphy L.D."/>
            <person name="Harris D."/>
        </authorList>
    </citation>
    <scope>NUCLEOTIDE SEQUENCE</scope>
    <source>
        <strain evidence="3">A3</strain>
        <plasmid evidence="4">SCP1</plasmid>
    </source>
</reference>
<name>Q99PY5_STRCO</name>
<reference evidence="3" key="2">
    <citation type="submission" date="2001-02" db="EMBL/GenBank/DDBJ databases">
        <authorList>
            <person name="Bentley S.D."/>
            <person name="Parkhill J."/>
            <person name="Barrell B.G."/>
            <person name="Rajandream M.A."/>
        </authorList>
    </citation>
    <scope>NUCLEOTIDE SEQUENCE</scope>
    <source>
        <strain evidence="3">A3</strain>
        <plasmid evidence="4">SCP1</plasmid>
    </source>
</reference>
<dbReference type="PANTHER" id="PTHR12993:SF26">
    <property type="entry name" value="1D-MYO-INOSITOL 2-ACETAMIDO-2-DEOXY-ALPHA-D-GLUCOPYRANOSIDE DEACETYLASE"/>
    <property type="match status" value="1"/>
</dbReference>
<reference evidence="4" key="3">
    <citation type="journal article" date="2002" name="Nature">
        <title>Complete genome sequence of the model actinomycete Streptomyces coelicolor A3(2).</title>
        <authorList>
            <person name="Bentley S.D."/>
            <person name="Chater K.F."/>
            <person name="Cerdeno-Tarraga A.M."/>
            <person name="Challis G.L."/>
            <person name="Thomson N.R."/>
            <person name="James K.D."/>
            <person name="Harris D.E."/>
            <person name="Quail M.A."/>
            <person name="Kieser H."/>
            <person name="Harper D."/>
            <person name="Bateman A."/>
            <person name="Brown S."/>
            <person name="Chandra G."/>
            <person name="Chen C.W."/>
            <person name="Collins M."/>
            <person name="Cronin A."/>
            <person name="Fraser A."/>
            <person name="Goble A."/>
            <person name="Hidalgo J."/>
            <person name="Hornsby T."/>
            <person name="Howarth S."/>
            <person name="Huang C.H."/>
            <person name="Kieser T."/>
            <person name="Larke L."/>
            <person name="Murphy L."/>
            <person name="Oliver K."/>
            <person name="O'Neil S."/>
            <person name="Rabbinowitsch E."/>
            <person name="Rajandream M.A."/>
            <person name="Rutherford K."/>
            <person name="Rutter S."/>
            <person name="Seeger K."/>
            <person name="Saunders D."/>
            <person name="Sharp S."/>
            <person name="Squares R."/>
            <person name="Squares S."/>
            <person name="Taylor K."/>
            <person name="Warren T."/>
            <person name="Wietzorrek A."/>
            <person name="Woodward J."/>
            <person name="Barrell B.G."/>
            <person name="Parkhill J."/>
            <person name="Hopwood D.A."/>
        </authorList>
    </citation>
    <scope>NUCLEOTIDE SEQUENCE [LARGE SCALE GENOMIC DNA]</scope>
    <source>
        <strain evidence="4">ATCC BAA-471 / A3(2) / M145</strain>
        <plasmid evidence="4">SCP1</plasmid>
    </source>
</reference>
<dbReference type="GO" id="GO:0016137">
    <property type="term" value="P:glycoside metabolic process"/>
    <property type="evidence" value="ECO:0007669"/>
    <property type="project" value="UniProtKB-ARBA"/>
</dbReference>
<keyword evidence="4" id="KW-1185">Reference proteome</keyword>
<evidence type="ECO:0000313" key="4">
    <source>
        <dbReference type="Proteomes" id="UP000001973"/>
    </source>
</evidence>
<dbReference type="InParanoid" id="Q99PY5"/>
<dbReference type="OrthoDB" id="3514174at2"/>
<dbReference type="GO" id="GO:0016811">
    <property type="term" value="F:hydrolase activity, acting on carbon-nitrogen (but not peptide) bonds, in linear amides"/>
    <property type="evidence" value="ECO:0000318"/>
    <property type="project" value="GO_Central"/>
</dbReference>
<evidence type="ECO:0000256" key="1">
    <source>
        <dbReference type="ARBA" id="ARBA00022833"/>
    </source>
</evidence>
<keyword evidence="1" id="KW-0862">Zinc</keyword>
<dbReference type="Gene3D" id="3.40.50.10320">
    <property type="entry name" value="LmbE-like"/>
    <property type="match status" value="1"/>
</dbReference>
<gene>
    <name evidence="3" type="ordered locus">SCP1.306</name>
    <name evidence="2" type="ordered locus">SCP1.48c</name>
</gene>
<geneLocation type="plasmid" evidence="4">
    <name>SCP1</name>
</geneLocation>
<evidence type="ECO:0000313" key="2">
    <source>
        <dbReference type="EMBL" id="CAC36570.1"/>
    </source>
</evidence>
<dbReference type="AlphaFoldDB" id="Q99PY5"/>
<protein>
    <recommendedName>
        <fullName evidence="5">PIG-L family deacetylase</fullName>
    </recommendedName>
</protein>
<reference evidence="3" key="5">
    <citation type="journal article" date="2009" name="Mol. Microbiol.">
        <title>Extracellular signalling, translational control, two repressors and an activator all contribute to the regulation of methylenomycin production in Streptomyces coelicolor.</title>
        <authorList>
            <person name="O'Rourke S."/>
            <person name="Wietzorrek A."/>
            <person name="Fowler K."/>
            <person name="Corre C."/>
            <person name="Challis G.L."/>
            <person name="Chater K.F."/>
        </authorList>
    </citation>
    <scope>NUCLEOTIDE SEQUENCE</scope>
    <source>
        <strain evidence="3">A3</strain>
        <plasmid evidence="4">SCP1</plasmid>
    </source>
</reference>
<evidence type="ECO:0000313" key="3">
    <source>
        <dbReference type="EMBL" id="CAC36831.1"/>
    </source>
</evidence>
<dbReference type="PATRIC" id="fig|100226.15.peg.7996"/>
<dbReference type="HOGENOM" id="CLU_1266266_0_0_11"/>
<accession>Q99PY5</accession>
<dbReference type="RefSeq" id="WP_011039349.1">
    <property type="nucleotide sequence ID" value="NC_003903.1"/>
</dbReference>
<dbReference type="PANTHER" id="PTHR12993">
    <property type="entry name" value="N-ACETYLGLUCOSAMINYL-PHOSPHATIDYLINOSITOL DE-N-ACETYLASE-RELATED"/>
    <property type="match status" value="1"/>
</dbReference>
<dbReference type="InterPro" id="IPR003737">
    <property type="entry name" value="GlcNAc_PI_deacetylase-related"/>
</dbReference>
<reference evidence="3" key="4">
    <citation type="journal article" date="2008" name="Proc. Natl. Acad. Sci. U.S.A.">
        <title>2-Alkyl-4-hydroxymethylfuran-3-carboxylic acids, antibiotic production inducers discovered by Streptomyces coelicolor genome mining.</title>
        <authorList>
            <person name="Corre C."/>
            <person name="Song L."/>
            <person name="O'Rourke S."/>
            <person name="Chater K.F."/>
            <person name="Challis G.L."/>
        </authorList>
    </citation>
    <scope>NUCLEOTIDE SEQUENCE</scope>
    <source>
        <strain evidence="3">A3</strain>
        <plasmid evidence="4">SCP1</plasmid>
    </source>
</reference>
<dbReference type="Pfam" id="PF02585">
    <property type="entry name" value="PIG-L"/>
    <property type="match status" value="1"/>
</dbReference>
<organism evidence="3 4">
    <name type="scientific">Streptomyces coelicolor (strain ATCC BAA-471 / A3(2) / M145)</name>
    <dbReference type="NCBI Taxonomy" id="100226"/>
    <lineage>
        <taxon>Bacteria</taxon>
        <taxon>Bacillati</taxon>
        <taxon>Actinomycetota</taxon>
        <taxon>Actinomycetes</taxon>
        <taxon>Kitasatosporales</taxon>
        <taxon>Streptomycetaceae</taxon>
        <taxon>Streptomyces</taxon>
        <taxon>Streptomyces albidoflavus group</taxon>
    </lineage>
</organism>